<dbReference type="Proteomes" id="UP000229335">
    <property type="component" value="Unassembled WGS sequence"/>
</dbReference>
<accession>A0A2M6WLG2</accession>
<gene>
    <name evidence="1" type="ORF">COU00_03730</name>
</gene>
<reference evidence="2" key="1">
    <citation type="submission" date="2017-09" db="EMBL/GenBank/DDBJ databases">
        <title>Depth-based differentiation of microbial function through sediment-hosted aquifers and enrichment of novel symbionts in the deep terrestrial subsurface.</title>
        <authorList>
            <person name="Probst A.J."/>
            <person name="Ladd B."/>
            <person name="Jarett J.K."/>
            <person name="Geller-Mcgrath D.E."/>
            <person name="Sieber C.M.K."/>
            <person name="Emerson J.B."/>
            <person name="Anantharaman K."/>
            <person name="Thomas B.C."/>
            <person name="Malmstrom R."/>
            <person name="Stieglmeier M."/>
            <person name="Klingl A."/>
            <person name="Woyke T."/>
            <person name="Ryan C.M."/>
            <person name="Banfield J.F."/>
        </authorList>
    </citation>
    <scope>NUCLEOTIDE SEQUENCE [LARGE SCALE GENOMIC DNA]</scope>
</reference>
<proteinExistence type="predicted"/>
<protein>
    <submittedName>
        <fullName evidence="1">Uncharacterized protein</fullName>
    </submittedName>
</protein>
<dbReference type="EMBL" id="PFAS01000065">
    <property type="protein sequence ID" value="PIT93554.1"/>
    <property type="molecule type" value="Genomic_DNA"/>
</dbReference>
<organism evidence="1 2">
    <name type="scientific">Candidatus Falkowbacteria bacterium CG10_big_fil_rev_8_21_14_0_10_43_11</name>
    <dbReference type="NCBI Taxonomy" id="1974568"/>
    <lineage>
        <taxon>Bacteria</taxon>
        <taxon>Candidatus Falkowiibacteriota</taxon>
    </lineage>
</organism>
<sequence>MIIGNKKRTVITVCHDAGGAEIISAYVKANNSKAKFVCLALGPARKIFLRKKLGDLLISKKFDAEIIFKKFLPDFLLTGTSWASGIEFKYVKQAKKLGVKTAVYLDHWTNYRERFGYPRLGWENNLPEEIWVGDKYALELAKRKFIGKIKLRLVENLYFKEVKKQYRNLTLKKY</sequence>
<name>A0A2M6WLG2_9BACT</name>
<dbReference type="AlphaFoldDB" id="A0A2M6WLG2"/>
<evidence type="ECO:0000313" key="2">
    <source>
        <dbReference type="Proteomes" id="UP000229335"/>
    </source>
</evidence>
<comment type="caution">
    <text evidence="1">The sequence shown here is derived from an EMBL/GenBank/DDBJ whole genome shotgun (WGS) entry which is preliminary data.</text>
</comment>
<evidence type="ECO:0000313" key="1">
    <source>
        <dbReference type="EMBL" id="PIT93554.1"/>
    </source>
</evidence>
<feature type="non-terminal residue" evidence="1">
    <location>
        <position position="174"/>
    </location>
</feature>